<keyword evidence="1" id="KW-0472">Membrane</keyword>
<dbReference type="GO" id="GO:0022857">
    <property type="term" value="F:transmembrane transporter activity"/>
    <property type="evidence" value="ECO:0007669"/>
    <property type="project" value="InterPro"/>
</dbReference>
<protein>
    <recommendedName>
        <fullName evidence="3">Major facilitator superfamily (MFS) profile domain-containing protein</fullName>
    </recommendedName>
</protein>
<dbReference type="SUPFAM" id="SSF103473">
    <property type="entry name" value="MFS general substrate transporter"/>
    <property type="match status" value="1"/>
</dbReference>
<gene>
    <name evidence="2" type="ORF">SDC9_187732</name>
</gene>
<feature type="transmembrane region" description="Helical" evidence="1">
    <location>
        <begin position="41"/>
        <end position="65"/>
    </location>
</feature>
<keyword evidence="1" id="KW-0812">Transmembrane</keyword>
<accession>A0A645HNP6</accession>
<feature type="transmembrane region" description="Helical" evidence="1">
    <location>
        <begin position="93"/>
        <end position="113"/>
    </location>
</feature>
<evidence type="ECO:0000256" key="1">
    <source>
        <dbReference type="SAM" id="Phobius"/>
    </source>
</evidence>
<organism evidence="2">
    <name type="scientific">bioreactor metagenome</name>
    <dbReference type="NCBI Taxonomy" id="1076179"/>
    <lineage>
        <taxon>unclassified sequences</taxon>
        <taxon>metagenomes</taxon>
        <taxon>ecological metagenomes</taxon>
    </lineage>
</organism>
<dbReference type="InterPro" id="IPR036259">
    <property type="entry name" value="MFS_trans_sf"/>
</dbReference>
<evidence type="ECO:0008006" key="3">
    <source>
        <dbReference type="Google" id="ProtNLM"/>
    </source>
</evidence>
<comment type="caution">
    <text evidence="2">The sequence shown here is derived from an EMBL/GenBank/DDBJ whole genome shotgun (WGS) entry which is preliminary data.</text>
</comment>
<evidence type="ECO:0000313" key="2">
    <source>
        <dbReference type="EMBL" id="MPN40196.1"/>
    </source>
</evidence>
<name>A0A645HNP6_9ZZZZ</name>
<dbReference type="Pfam" id="PF07690">
    <property type="entry name" value="MFS_1"/>
    <property type="match status" value="1"/>
</dbReference>
<dbReference type="InterPro" id="IPR011701">
    <property type="entry name" value="MFS"/>
</dbReference>
<dbReference type="EMBL" id="VSSQ01096444">
    <property type="protein sequence ID" value="MPN40196.1"/>
    <property type="molecule type" value="Genomic_DNA"/>
</dbReference>
<feature type="transmembrane region" description="Helical" evidence="1">
    <location>
        <begin position="6"/>
        <end position="34"/>
    </location>
</feature>
<keyword evidence="1" id="KW-1133">Transmembrane helix</keyword>
<sequence>MPHAHGALSVALLSIAGGCSLVYPMTASALGYTVGAKQRPILMATLGGVASVGAIISPTLVGWLMGNAGYVAPPKGKPISPEMVANMATGMHQAYTVTGIVLLVGGVMAALFLRPGRTGRRLQRDHLRPEGARVI</sequence>
<proteinExistence type="predicted"/>
<dbReference type="AlphaFoldDB" id="A0A645HNP6"/>
<dbReference type="Gene3D" id="1.20.1250.20">
    <property type="entry name" value="MFS general substrate transporter like domains"/>
    <property type="match status" value="1"/>
</dbReference>
<reference evidence="2" key="1">
    <citation type="submission" date="2019-08" db="EMBL/GenBank/DDBJ databases">
        <authorList>
            <person name="Kucharzyk K."/>
            <person name="Murdoch R.W."/>
            <person name="Higgins S."/>
            <person name="Loffler F."/>
        </authorList>
    </citation>
    <scope>NUCLEOTIDE SEQUENCE</scope>
</reference>